<organism evidence="1 2">
    <name type="scientific">Mariniphaga anaerophila</name>
    <dbReference type="NCBI Taxonomy" id="1484053"/>
    <lineage>
        <taxon>Bacteria</taxon>
        <taxon>Pseudomonadati</taxon>
        <taxon>Bacteroidota</taxon>
        <taxon>Bacteroidia</taxon>
        <taxon>Marinilabiliales</taxon>
        <taxon>Prolixibacteraceae</taxon>
        <taxon>Mariniphaga</taxon>
    </lineage>
</organism>
<dbReference type="Proteomes" id="UP000184164">
    <property type="component" value="Unassembled WGS sequence"/>
</dbReference>
<proteinExistence type="predicted"/>
<keyword evidence="2" id="KW-1185">Reference proteome</keyword>
<evidence type="ECO:0008006" key="3">
    <source>
        <dbReference type="Google" id="ProtNLM"/>
    </source>
</evidence>
<dbReference type="InterPro" id="IPR032168">
    <property type="entry name" value="DUF5004"/>
</dbReference>
<dbReference type="AlphaFoldDB" id="A0A1M4XJC4"/>
<reference evidence="1 2" key="1">
    <citation type="submission" date="2016-11" db="EMBL/GenBank/DDBJ databases">
        <authorList>
            <person name="Jaros S."/>
            <person name="Januszkiewicz K."/>
            <person name="Wedrychowicz H."/>
        </authorList>
    </citation>
    <scope>NUCLEOTIDE SEQUENCE [LARGE SCALE GENOMIC DNA]</scope>
    <source>
        <strain evidence="1 2">DSM 26910</strain>
    </source>
</reference>
<dbReference type="STRING" id="1484053.SAMN05444274_10329"/>
<gene>
    <name evidence="1" type="ORF">SAMN05444274_10329</name>
</gene>
<dbReference type="OrthoDB" id="762635at2"/>
<dbReference type="RefSeq" id="WP_072999968.1">
    <property type="nucleotide sequence ID" value="NZ_FQUM01000003.1"/>
</dbReference>
<evidence type="ECO:0000313" key="1">
    <source>
        <dbReference type="EMBL" id="SHE93757.1"/>
    </source>
</evidence>
<protein>
    <recommendedName>
        <fullName evidence="3">Lipocalin-like domain-containing protein</fullName>
    </recommendedName>
</protein>
<name>A0A1M4XJC4_9BACT</name>
<sequence length="163" mass="18568">MKKLIIYIPILLFILSCADDIPEIGERVNRKEQIVGTWQLEKFIQTDLKAKANAYPDFATQKDLTYIFENSPYTDFSITFNADGTFSTDTGNSFVDMIEDGNWSFNSEEAPSEILLSNGSENQIIVIGSFANIIYDKIEFKVVKADAISQKEKINYTYYLSKI</sequence>
<evidence type="ECO:0000313" key="2">
    <source>
        <dbReference type="Proteomes" id="UP000184164"/>
    </source>
</evidence>
<dbReference type="PROSITE" id="PS51257">
    <property type="entry name" value="PROKAR_LIPOPROTEIN"/>
    <property type="match status" value="1"/>
</dbReference>
<dbReference type="EMBL" id="FQUM01000003">
    <property type="protein sequence ID" value="SHE93757.1"/>
    <property type="molecule type" value="Genomic_DNA"/>
</dbReference>
<dbReference type="Pfam" id="PF16395">
    <property type="entry name" value="DUF5004"/>
    <property type="match status" value="1"/>
</dbReference>
<accession>A0A1M4XJC4</accession>